<dbReference type="InterPro" id="IPR047867">
    <property type="entry name" value="Ribosomal_uL22_bac/org-type"/>
</dbReference>
<dbReference type="PANTHER" id="PTHR13501:SF8">
    <property type="entry name" value="LARGE RIBOSOMAL SUBUNIT PROTEIN UL22M"/>
    <property type="match status" value="1"/>
</dbReference>
<evidence type="ECO:0000256" key="4">
    <source>
        <dbReference type="ARBA" id="ARBA00023274"/>
    </source>
</evidence>
<evidence type="ECO:0000256" key="8">
    <source>
        <dbReference type="SAM" id="MobiDB-lite"/>
    </source>
</evidence>
<dbReference type="Proteomes" id="UP001157974">
    <property type="component" value="Unassembled WGS sequence"/>
</dbReference>
<evidence type="ECO:0000256" key="7">
    <source>
        <dbReference type="RuleBase" id="RU004005"/>
    </source>
</evidence>
<dbReference type="InterPro" id="IPR036394">
    <property type="entry name" value="Ribosomal_uL22_sf"/>
</dbReference>
<dbReference type="InterPro" id="IPR001063">
    <property type="entry name" value="Ribosomal_uL22"/>
</dbReference>
<sequence>MALRLLSNRSGLFSRSRGWGCLSRRFASDKPEARTNPFDIDESVYEKVGGDEKKKDDEENLFRKGWGKDEKNVPQPPHQRGCVRHSIYHIRISPRKLNQFCTIIRGRSIEQARAQLTVSVLRPARVVEMCLREALNKAEDAGWNMKRIRIAELYVGRGIRVKQLRPWHGRGRFGIGTKYRAHLTIVLRKIRKPSYDALHPPLKPRGEGKPAPKEYRLKPRPHLPKGDFMPKPWLLRSQLDVTAQG</sequence>
<dbReference type="GO" id="GO:0015934">
    <property type="term" value="C:large ribosomal subunit"/>
    <property type="evidence" value="ECO:0007669"/>
    <property type="project" value="InterPro"/>
</dbReference>
<accession>A0AAV8ULP3</accession>
<evidence type="ECO:0000313" key="10">
    <source>
        <dbReference type="Proteomes" id="UP001157974"/>
    </source>
</evidence>
<dbReference type="GO" id="GO:0006412">
    <property type="term" value="P:translation"/>
    <property type="evidence" value="ECO:0007669"/>
    <property type="project" value="InterPro"/>
</dbReference>
<evidence type="ECO:0000256" key="6">
    <source>
        <dbReference type="ARBA" id="ARBA00035416"/>
    </source>
</evidence>
<comment type="function">
    <text evidence="1">This protein binds specifically to 23S rRNA.</text>
</comment>
<dbReference type="SUPFAM" id="SSF54843">
    <property type="entry name" value="Ribosomal protein L22"/>
    <property type="match status" value="1"/>
</dbReference>
<dbReference type="GO" id="GO:0003735">
    <property type="term" value="F:structural constituent of ribosome"/>
    <property type="evidence" value="ECO:0007669"/>
    <property type="project" value="InterPro"/>
</dbReference>
<protein>
    <recommendedName>
        <fullName evidence="5">Large ribosomal subunit protein uL22c</fullName>
    </recommendedName>
    <alternativeName>
        <fullName evidence="6">50S ribosomal protein L22, chloroplastic</fullName>
    </alternativeName>
</protein>
<gene>
    <name evidence="9" type="ORF">NDN08_004590</name>
</gene>
<comment type="similarity">
    <text evidence="2 7">Belongs to the universal ribosomal protein uL22 family.</text>
</comment>
<evidence type="ECO:0000313" key="9">
    <source>
        <dbReference type="EMBL" id="KAJ8903484.1"/>
    </source>
</evidence>
<name>A0AAV8ULP3_9RHOD</name>
<feature type="region of interest" description="Disordered" evidence="8">
    <location>
        <begin position="197"/>
        <end position="230"/>
    </location>
</feature>
<evidence type="ECO:0000256" key="5">
    <source>
        <dbReference type="ARBA" id="ARBA00035285"/>
    </source>
</evidence>
<keyword evidence="10" id="KW-1185">Reference proteome</keyword>
<dbReference type="PANTHER" id="PTHR13501">
    <property type="entry name" value="CHLOROPLAST 50S RIBOSOMAL PROTEIN L22-RELATED"/>
    <property type="match status" value="1"/>
</dbReference>
<keyword evidence="4 7" id="KW-0687">Ribonucleoprotein</keyword>
<keyword evidence="3 7" id="KW-0689">Ribosomal protein</keyword>
<dbReference type="AlphaFoldDB" id="A0AAV8ULP3"/>
<evidence type="ECO:0000256" key="3">
    <source>
        <dbReference type="ARBA" id="ARBA00022980"/>
    </source>
</evidence>
<evidence type="ECO:0000256" key="2">
    <source>
        <dbReference type="ARBA" id="ARBA00009451"/>
    </source>
</evidence>
<organism evidence="9 10">
    <name type="scientific">Rhodosorus marinus</name>
    <dbReference type="NCBI Taxonomy" id="101924"/>
    <lineage>
        <taxon>Eukaryota</taxon>
        <taxon>Rhodophyta</taxon>
        <taxon>Stylonematophyceae</taxon>
        <taxon>Stylonematales</taxon>
        <taxon>Stylonemataceae</taxon>
        <taxon>Rhodosorus</taxon>
    </lineage>
</organism>
<dbReference type="Gene3D" id="3.90.470.10">
    <property type="entry name" value="Ribosomal protein L22/L17"/>
    <property type="match status" value="1"/>
</dbReference>
<dbReference type="CDD" id="cd00336">
    <property type="entry name" value="Ribosomal_L22"/>
    <property type="match status" value="1"/>
</dbReference>
<evidence type="ECO:0000256" key="1">
    <source>
        <dbReference type="ARBA" id="ARBA00003611"/>
    </source>
</evidence>
<comment type="caution">
    <text evidence="9">The sequence shown here is derived from an EMBL/GenBank/DDBJ whole genome shotgun (WGS) entry which is preliminary data.</text>
</comment>
<dbReference type="EMBL" id="JAMWBK010000007">
    <property type="protein sequence ID" value="KAJ8903484.1"/>
    <property type="molecule type" value="Genomic_DNA"/>
</dbReference>
<proteinExistence type="inferred from homology"/>
<dbReference type="Pfam" id="PF00237">
    <property type="entry name" value="Ribosomal_L22"/>
    <property type="match status" value="1"/>
</dbReference>
<feature type="compositionally biased region" description="Basic and acidic residues" evidence="8">
    <location>
        <begin position="204"/>
        <end position="217"/>
    </location>
</feature>
<reference evidence="9 10" key="1">
    <citation type="journal article" date="2023" name="Nat. Commun.">
        <title>Origin of minicircular mitochondrial genomes in red algae.</title>
        <authorList>
            <person name="Lee Y."/>
            <person name="Cho C.H."/>
            <person name="Lee Y.M."/>
            <person name="Park S.I."/>
            <person name="Yang J.H."/>
            <person name="West J.A."/>
            <person name="Bhattacharya D."/>
            <person name="Yoon H.S."/>
        </authorList>
    </citation>
    <scope>NUCLEOTIDE SEQUENCE [LARGE SCALE GENOMIC DNA]</scope>
    <source>
        <strain evidence="9 10">CCMP1338</strain>
        <tissue evidence="9">Whole cell</tissue>
    </source>
</reference>